<dbReference type="GeneTree" id="ENSGT00390000006659"/>
<evidence type="ECO:0000256" key="6">
    <source>
        <dbReference type="ARBA" id="ARBA00023136"/>
    </source>
</evidence>
<evidence type="ECO:0000256" key="4">
    <source>
        <dbReference type="ARBA" id="ARBA00022692"/>
    </source>
</evidence>
<feature type="transmembrane region" description="Helical" evidence="7">
    <location>
        <begin position="213"/>
        <end position="234"/>
    </location>
</feature>
<comment type="similarity">
    <text evidence="2">Belongs to the TIP41 family.</text>
</comment>
<evidence type="ECO:0000256" key="7">
    <source>
        <dbReference type="SAM" id="Phobius"/>
    </source>
</evidence>
<reference evidence="9" key="2">
    <citation type="journal article" date="2013" name="Nat. Genet.">
        <title>The draft genomes of soft-shell turtle and green sea turtle yield insights into the development and evolution of the turtle-specific body plan.</title>
        <authorList>
            <person name="Wang Z."/>
            <person name="Pascual-Anaya J."/>
            <person name="Zadissa A."/>
            <person name="Li W."/>
            <person name="Niimura Y."/>
            <person name="Huang Z."/>
            <person name="Li C."/>
            <person name="White S."/>
            <person name="Xiong Z."/>
            <person name="Fang D."/>
            <person name="Wang B."/>
            <person name="Ming Y."/>
            <person name="Chen Y."/>
            <person name="Zheng Y."/>
            <person name="Kuraku S."/>
            <person name="Pignatelli M."/>
            <person name="Herrero J."/>
            <person name="Beal K."/>
            <person name="Nozawa M."/>
            <person name="Li Q."/>
            <person name="Wang J."/>
            <person name="Zhang H."/>
            <person name="Yu L."/>
            <person name="Shigenobu S."/>
            <person name="Wang J."/>
            <person name="Liu J."/>
            <person name="Flicek P."/>
            <person name="Searle S."/>
            <person name="Wang J."/>
            <person name="Kuratani S."/>
            <person name="Yin Y."/>
            <person name="Aken B."/>
            <person name="Zhang G."/>
            <person name="Irie N."/>
        </authorList>
    </citation>
    <scope>NUCLEOTIDE SEQUENCE [LARGE SCALE GENOMIC DNA]</scope>
    <source>
        <strain evidence="9">Daiwa-1</strain>
    </source>
</reference>
<dbReference type="HOGENOM" id="CLU_823772_0_0_1"/>
<reference evidence="8" key="3">
    <citation type="submission" date="2025-08" db="UniProtKB">
        <authorList>
            <consortium name="Ensembl"/>
        </authorList>
    </citation>
    <scope>IDENTIFICATION</scope>
</reference>
<evidence type="ECO:0000313" key="8">
    <source>
        <dbReference type="Ensembl" id="ENSPSIP00000005340.1"/>
    </source>
</evidence>
<dbReference type="STRING" id="13735.ENSPSIP00000005340"/>
<dbReference type="InterPro" id="IPR007303">
    <property type="entry name" value="TIP41-like"/>
</dbReference>
<dbReference type="PANTHER" id="PTHR21021:SF16">
    <property type="entry name" value="TIP41-LIKE PROTEIN"/>
    <property type="match status" value="1"/>
</dbReference>
<proteinExistence type="inferred from homology"/>
<dbReference type="InterPro" id="IPR007305">
    <property type="entry name" value="Vesicle_transpt_Got1/SFT2"/>
</dbReference>
<feature type="transmembrane region" description="Helical" evidence="7">
    <location>
        <begin position="240"/>
        <end position="264"/>
    </location>
</feature>
<dbReference type="Ensembl" id="ENSPSIT00000005371.1">
    <property type="protein sequence ID" value="ENSPSIP00000005340.1"/>
    <property type="gene ID" value="ENSPSIG00000004979.1"/>
</dbReference>
<dbReference type="InterPro" id="IPR051330">
    <property type="entry name" value="Phosphatase_reg/MetRdx"/>
</dbReference>
<evidence type="ECO:0000313" key="9">
    <source>
        <dbReference type="Proteomes" id="UP000007267"/>
    </source>
</evidence>
<protein>
    <recommendedName>
        <fullName evidence="3">TIP41-like protein</fullName>
    </recommendedName>
</protein>
<dbReference type="GO" id="GO:0005829">
    <property type="term" value="C:cytosol"/>
    <property type="evidence" value="ECO:0007669"/>
    <property type="project" value="TreeGrafter"/>
</dbReference>
<name>K7FBD0_PELSI</name>
<dbReference type="GO" id="GO:0012505">
    <property type="term" value="C:endomembrane system"/>
    <property type="evidence" value="ECO:0007669"/>
    <property type="project" value="UniProtKB-ARBA"/>
</dbReference>
<gene>
    <name evidence="8" type="primary">TIPRL</name>
</gene>
<dbReference type="GO" id="GO:0016192">
    <property type="term" value="P:vesicle-mediated transport"/>
    <property type="evidence" value="ECO:0007669"/>
    <property type="project" value="InterPro"/>
</dbReference>
<dbReference type="PANTHER" id="PTHR21021">
    <property type="entry name" value="GAF/PUTATIVE CYTOSKELETAL PROTEIN"/>
    <property type="match status" value="1"/>
</dbReference>
<feature type="transmembrane region" description="Helical" evidence="7">
    <location>
        <begin position="302"/>
        <end position="323"/>
    </location>
</feature>
<sequence>MKSAQAERLAEELHMPSLPEMMFGDNILKIQHDYGFGIEFTAIDALKCVNKYQGMIKVACAEEWQESRTEAEHTKEVVKPYDWTYTTDYKGTLLGDTVKLKVVPTTDHINTEKLKAREQIMFFEEVLLFEDELHDHGVSSLNVKIRVMPSSFFVLLRFFLRVDGVLIRMNDTRLYHEADKPYMLREYTSRESKISSLTIVDASSLSWGTRVKGFIACFTIGVLCSILGTCLLWVPRKGLILFAVFYTLGNIASLGSTVFLMGPMRQLKRMFEPTRLIATIVMLLCLVLTLCSAFWWHNKGLALIFCILQFFALAWYSISFIPFARDAVKKCFTVCVS</sequence>
<evidence type="ECO:0000256" key="2">
    <source>
        <dbReference type="ARBA" id="ARBA00006658"/>
    </source>
</evidence>
<evidence type="ECO:0000256" key="1">
    <source>
        <dbReference type="ARBA" id="ARBA00004141"/>
    </source>
</evidence>
<evidence type="ECO:0000256" key="5">
    <source>
        <dbReference type="ARBA" id="ARBA00022989"/>
    </source>
</evidence>
<dbReference type="Proteomes" id="UP000007267">
    <property type="component" value="Unassembled WGS sequence"/>
</dbReference>
<keyword evidence="6 7" id="KW-0472">Membrane</keyword>
<dbReference type="EMBL" id="AGCU01097180">
    <property type="status" value="NOT_ANNOTATED_CDS"/>
    <property type="molecule type" value="Genomic_DNA"/>
</dbReference>
<dbReference type="EMBL" id="AGCU01097179">
    <property type="status" value="NOT_ANNOTATED_CDS"/>
    <property type="molecule type" value="Genomic_DNA"/>
</dbReference>
<dbReference type="eggNOG" id="KOG2887">
    <property type="taxonomic scope" value="Eukaryota"/>
</dbReference>
<reference evidence="8" key="4">
    <citation type="submission" date="2025-09" db="UniProtKB">
        <authorList>
            <consortium name="Ensembl"/>
        </authorList>
    </citation>
    <scope>IDENTIFICATION</scope>
</reference>
<reference evidence="9" key="1">
    <citation type="submission" date="2011-10" db="EMBL/GenBank/DDBJ databases">
        <authorList>
            <consortium name="Soft-shell Turtle Genome Consortium"/>
        </authorList>
    </citation>
    <scope>NUCLEOTIDE SEQUENCE [LARGE SCALE GENOMIC DNA]</scope>
    <source>
        <strain evidence="9">Daiwa-1</strain>
    </source>
</reference>
<keyword evidence="5 7" id="KW-1133">Transmembrane helix</keyword>
<feature type="transmembrane region" description="Helical" evidence="7">
    <location>
        <begin position="276"/>
        <end position="296"/>
    </location>
</feature>
<keyword evidence="4 7" id="KW-0812">Transmembrane</keyword>
<dbReference type="Pfam" id="PF04176">
    <property type="entry name" value="TIP41"/>
    <property type="match status" value="1"/>
</dbReference>
<dbReference type="GO" id="GO:0004864">
    <property type="term" value="F:protein phosphatase inhibitor activity"/>
    <property type="evidence" value="ECO:0007669"/>
    <property type="project" value="Ensembl"/>
</dbReference>
<dbReference type="GO" id="GO:0016020">
    <property type="term" value="C:membrane"/>
    <property type="evidence" value="ECO:0007669"/>
    <property type="project" value="UniProtKB-SubCell"/>
</dbReference>
<dbReference type="AlphaFoldDB" id="K7FBD0"/>
<dbReference type="GO" id="GO:0000077">
    <property type="term" value="P:DNA damage checkpoint signaling"/>
    <property type="evidence" value="ECO:0007669"/>
    <property type="project" value="Ensembl"/>
</dbReference>
<dbReference type="EMBL" id="AGCU01097181">
    <property type="status" value="NOT_ANNOTATED_CDS"/>
    <property type="molecule type" value="Genomic_DNA"/>
</dbReference>
<dbReference type="Pfam" id="PF04178">
    <property type="entry name" value="Got1"/>
    <property type="match status" value="1"/>
</dbReference>
<accession>K7FBD0</accession>
<comment type="subcellular location">
    <subcellularLocation>
        <location evidence="1">Membrane</location>
        <topology evidence="1">Multi-pass membrane protein</topology>
    </subcellularLocation>
</comment>
<dbReference type="GO" id="GO:0031929">
    <property type="term" value="P:TOR signaling"/>
    <property type="evidence" value="ECO:0007669"/>
    <property type="project" value="TreeGrafter"/>
</dbReference>
<keyword evidence="9" id="KW-1185">Reference proteome</keyword>
<dbReference type="eggNOG" id="KOG3224">
    <property type="taxonomic scope" value="Eukaryota"/>
</dbReference>
<evidence type="ECO:0000256" key="3">
    <source>
        <dbReference type="ARBA" id="ARBA00018951"/>
    </source>
</evidence>
<organism evidence="8 9">
    <name type="scientific">Pelodiscus sinensis</name>
    <name type="common">Chinese softshell turtle</name>
    <name type="synonym">Trionyx sinensis</name>
    <dbReference type="NCBI Taxonomy" id="13735"/>
    <lineage>
        <taxon>Eukaryota</taxon>
        <taxon>Metazoa</taxon>
        <taxon>Chordata</taxon>
        <taxon>Craniata</taxon>
        <taxon>Vertebrata</taxon>
        <taxon>Euteleostomi</taxon>
        <taxon>Archelosauria</taxon>
        <taxon>Testudinata</taxon>
        <taxon>Testudines</taxon>
        <taxon>Cryptodira</taxon>
        <taxon>Trionychia</taxon>
        <taxon>Trionychidae</taxon>
        <taxon>Pelodiscus</taxon>
    </lineage>
</organism>